<feature type="region of interest" description="Disordered" evidence="2">
    <location>
        <begin position="118"/>
        <end position="164"/>
    </location>
</feature>
<proteinExistence type="inferred from homology"/>
<dbReference type="InterPro" id="IPR046431">
    <property type="entry name" value="FAF_dom"/>
</dbReference>
<keyword evidence="5" id="KW-1185">Reference proteome</keyword>
<reference evidence="4" key="1">
    <citation type="submission" date="2019-10" db="EMBL/GenBank/DDBJ databases">
        <authorList>
            <person name="Zhang R."/>
            <person name="Pan Y."/>
            <person name="Wang J."/>
            <person name="Ma R."/>
            <person name="Yu S."/>
        </authorList>
    </citation>
    <scope>NUCLEOTIDE SEQUENCE</scope>
    <source>
        <strain evidence="4">LA-IB0</strain>
        <tissue evidence="4">Leaf</tissue>
    </source>
</reference>
<name>A0AAV6WG66_9LAMI</name>
<comment type="similarity">
    <text evidence="1">Belongs to the fantastic four family.</text>
</comment>
<dbReference type="InterPro" id="IPR021410">
    <property type="entry name" value="FAF"/>
</dbReference>
<evidence type="ECO:0000313" key="4">
    <source>
        <dbReference type="EMBL" id="KAG8370136.1"/>
    </source>
</evidence>
<dbReference type="EMBL" id="WHWC01000014">
    <property type="protein sequence ID" value="KAG8370136.1"/>
    <property type="molecule type" value="Genomic_DNA"/>
</dbReference>
<feature type="compositionally biased region" description="Polar residues" evidence="2">
    <location>
        <begin position="155"/>
        <end position="164"/>
    </location>
</feature>
<evidence type="ECO:0000259" key="3">
    <source>
        <dbReference type="Pfam" id="PF11250"/>
    </source>
</evidence>
<accession>A0AAV6WG66</accession>
<evidence type="ECO:0000256" key="2">
    <source>
        <dbReference type="SAM" id="MobiDB-lite"/>
    </source>
</evidence>
<organism evidence="4 5">
    <name type="scientific">Buddleja alternifolia</name>
    <dbReference type="NCBI Taxonomy" id="168488"/>
    <lineage>
        <taxon>Eukaryota</taxon>
        <taxon>Viridiplantae</taxon>
        <taxon>Streptophyta</taxon>
        <taxon>Embryophyta</taxon>
        <taxon>Tracheophyta</taxon>
        <taxon>Spermatophyta</taxon>
        <taxon>Magnoliopsida</taxon>
        <taxon>eudicotyledons</taxon>
        <taxon>Gunneridae</taxon>
        <taxon>Pentapetalae</taxon>
        <taxon>asterids</taxon>
        <taxon>lamiids</taxon>
        <taxon>Lamiales</taxon>
        <taxon>Scrophulariaceae</taxon>
        <taxon>Buddlejeae</taxon>
        <taxon>Buddleja</taxon>
    </lineage>
</organism>
<dbReference type="PANTHER" id="PTHR33155:SF4">
    <property type="entry name" value="PROTEIN FANTASTIC FOUR 3"/>
    <property type="match status" value="1"/>
</dbReference>
<protein>
    <recommendedName>
        <fullName evidence="3">FAF domain-containing protein</fullName>
    </recommendedName>
</protein>
<feature type="domain" description="FAF" evidence="3">
    <location>
        <begin position="149"/>
        <end position="201"/>
    </location>
</feature>
<sequence>MPTIVCQNVMSSHFESQLIETTATLKLKVVAAPPPETVDISKKLTNDEFGNWGFLQTTPKEKNGFYTEKPSFSKLTPISLELCTENLGSETGSDTSTDSGILSFSSCAYSSEQNLATRERADDQLKRKTRTASDSHHETDKYSCRKISNFPPPLTSMSGSSNLQVRRHREGGRLIIEAVEAPFRNSYLQAERSDGRLKLCFLTSSGAAETPTSATVDDENEEECSGGMAADEEIEAAVSESESENESNEIDSEMNGIEKYQWVGRCKEDGHGNKGLCNNWKPALWVATS</sequence>
<evidence type="ECO:0000256" key="1">
    <source>
        <dbReference type="ARBA" id="ARBA00008690"/>
    </source>
</evidence>
<dbReference type="PANTHER" id="PTHR33155">
    <property type="entry name" value="FANTASTIC FOUR-LIKE PROTEIN (DUF3049)"/>
    <property type="match status" value="1"/>
</dbReference>
<comment type="caution">
    <text evidence="4">The sequence shown here is derived from an EMBL/GenBank/DDBJ whole genome shotgun (WGS) entry which is preliminary data.</text>
</comment>
<gene>
    <name evidence="4" type="ORF">BUALT_Bualt14G0086000</name>
</gene>
<dbReference type="Pfam" id="PF11250">
    <property type="entry name" value="FAF"/>
    <property type="match status" value="1"/>
</dbReference>
<feature type="compositionally biased region" description="Basic and acidic residues" evidence="2">
    <location>
        <begin position="118"/>
        <end position="143"/>
    </location>
</feature>
<evidence type="ECO:0000313" key="5">
    <source>
        <dbReference type="Proteomes" id="UP000826271"/>
    </source>
</evidence>
<dbReference type="Proteomes" id="UP000826271">
    <property type="component" value="Unassembled WGS sequence"/>
</dbReference>
<dbReference type="AlphaFoldDB" id="A0AAV6WG66"/>